<feature type="compositionally biased region" description="Polar residues" evidence="1">
    <location>
        <begin position="83"/>
        <end position="103"/>
    </location>
</feature>
<dbReference type="OrthoDB" id="10378800at2759"/>
<evidence type="ECO:0008006" key="4">
    <source>
        <dbReference type="Google" id="ProtNLM"/>
    </source>
</evidence>
<proteinExistence type="predicted"/>
<name>A0A139I6Z8_9PEZI</name>
<feature type="region of interest" description="Disordered" evidence="1">
    <location>
        <begin position="55"/>
        <end position="103"/>
    </location>
</feature>
<dbReference type="AlphaFoldDB" id="A0A139I6Z8"/>
<gene>
    <name evidence="2" type="ORF">AC579_1196</name>
</gene>
<organism evidence="2 3">
    <name type="scientific">Pseudocercospora musae</name>
    <dbReference type="NCBI Taxonomy" id="113226"/>
    <lineage>
        <taxon>Eukaryota</taxon>
        <taxon>Fungi</taxon>
        <taxon>Dikarya</taxon>
        <taxon>Ascomycota</taxon>
        <taxon>Pezizomycotina</taxon>
        <taxon>Dothideomycetes</taxon>
        <taxon>Dothideomycetidae</taxon>
        <taxon>Mycosphaerellales</taxon>
        <taxon>Mycosphaerellaceae</taxon>
        <taxon>Pseudocercospora</taxon>
    </lineage>
</organism>
<reference evidence="2 3" key="1">
    <citation type="submission" date="2015-07" db="EMBL/GenBank/DDBJ databases">
        <title>Comparative genomics of the Sigatoka disease complex on banana suggests a link between parallel evolutionary changes in Pseudocercospora fijiensis and Pseudocercospora eumusae and increased virulence on the banana host.</title>
        <authorList>
            <person name="Chang T.-C."/>
            <person name="Salvucci A."/>
            <person name="Crous P.W."/>
            <person name="Stergiopoulos I."/>
        </authorList>
    </citation>
    <scope>NUCLEOTIDE SEQUENCE [LARGE SCALE GENOMIC DNA]</scope>
    <source>
        <strain evidence="2 3">CBS 116634</strain>
    </source>
</reference>
<keyword evidence="3" id="KW-1185">Reference proteome</keyword>
<evidence type="ECO:0000256" key="1">
    <source>
        <dbReference type="SAM" id="MobiDB-lite"/>
    </source>
</evidence>
<sequence>MLTFEPHLNGLEELTFSAAHYFAMQCTNTDIATRSTIATMGQNYSYSQACDMERQRSNSNKHWNAAEAETTSADLKGPERAQSEAQVVERNNTQSQKSSTLPQNISEAVAPSSIPQMPATASPGQNRTTFFSLPFELRNNIYDLISDPPTDRAFHTNFRKSYQKDQFALTAVSRQFREDVLARYYRNVKVVIWSARCGDLEAKRAQDEWLIIGGKHIEAARKFQFHVGVGCVITFEGARGSGVKFFEVEKLIDGLSPVEKRLIEERVARNEEMALKSEDIRDLMGLLEAMQGGGPGWS</sequence>
<dbReference type="Proteomes" id="UP000073492">
    <property type="component" value="Unassembled WGS sequence"/>
</dbReference>
<accession>A0A139I6Z8</accession>
<evidence type="ECO:0000313" key="2">
    <source>
        <dbReference type="EMBL" id="KXT10385.1"/>
    </source>
</evidence>
<comment type="caution">
    <text evidence="2">The sequence shown here is derived from an EMBL/GenBank/DDBJ whole genome shotgun (WGS) entry which is preliminary data.</text>
</comment>
<dbReference type="EMBL" id="LFZO01000264">
    <property type="protein sequence ID" value="KXT10385.1"/>
    <property type="molecule type" value="Genomic_DNA"/>
</dbReference>
<evidence type="ECO:0000313" key="3">
    <source>
        <dbReference type="Proteomes" id="UP000073492"/>
    </source>
</evidence>
<protein>
    <recommendedName>
        <fullName evidence="4">F-box domain-containing protein</fullName>
    </recommendedName>
</protein>